<dbReference type="Proteomes" id="UP001221142">
    <property type="component" value="Unassembled WGS sequence"/>
</dbReference>
<keyword evidence="2" id="KW-1133">Transmembrane helix</keyword>
<feature type="transmembrane region" description="Helical" evidence="2">
    <location>
        <begin position="287"/>
        <end position="311"/>
    </location>
</feature>
<dbReference type="Gene3D" id="2.60.120.260">
    <property type="entry name" value="Galactose-binding domain-like"/>
    <property type="match status" value="2"/>
</dbReference>
<name>A0AAD7C188_9AGAR</name>
<evidence type="ECO:0000256" key="2">
    <source>
        <dbReference type="SAM" id="Phobius"/>
    </source>
</evidence>
<evidence type="ECO:0008006" key="5">
    <source>
        <dbReference type="Google" id="ProtNLM"/>
    </source>
</evidence>
<proteinExistence type="predicted"/>
<sequence length="409" mass="43398">MSTVEVIVDDHDSRVHYSPSTGWTGRGDVQQFMQTTSAAVHSGSETATFSFNGTSVIVYGKLAPTGTGAVMAFSVDGSPPASFTAPPTSVDSEFVVHHQILFTADALPHGTHNLTMTQTSGDGQIFLDFFLLDTTSPAVGDMLFIDDSDPVLDYSPGWVAQPSSDEFFQNTGRSCDTDECTVSLSFNGTSFSIFGALSASQAPAAWSAFISIDGSPPTAIHPPSPTATNTSANLLIFSGQPLPGLNNNHTVVFTTHSTDQLFLDYILVEAAPLSNTQVTSSSHRVPVATIVGSIVGVFAFLLIASLSFWVWRRRANIMLANSPAATPIAPTLPTQAQPLSVPTWSIPLPQDQSRETGELMPYCVPEPPPSYRPTRSGKLPPTSTRQVLRVHSMATTDADGSALAVYSAV</sequence>
<keyword evidence="4" id="KW-1185">Reference proteome</keyword>
<keyword evidence="2" id="KW-0812">Transmembrane</keyword>
<feature type="region of interest" description="Disordered" evidence="1">
    <location>
        <begin position="358"/>
        <end position="383"/>
    </location>
</feature>
<gene>
    <name evidence="3" type="ORF">FB45DRAFT_864430</name>
</gene>
<comment type="caution">
    <text evidence="3">The sequence shown here is derived from an EMBL/GenBank/DDBJ whole genome shotgun (WGS) entry which is preliminary data.</text>
</comment>
<keyword evidence="2" id="KW-0472">Membrane</keyword>
<evidence type="ECO:0000256" key="1">
    <source>
        <dbReference type="SAM" id="MobiDB-lite"/>
    </source>
</evidence>
<protein>
    <recommendedName>
        <fullName evidence="5">Transmembrane protein</fullName>
    </recommendedName>
</protein>
<accession>A0AAD7C188</accession>
<dbReference type="AlphaFoldDB" id="A0AAD7C188"/>
<dbReference type="EMBL" id="JARKIF010000006">
    <property type="protein sequence ID" value="KAJ7636381.1"/>
    <property type="molecule type" value="Genomic_DNA"/>
</dbReference>
<evidence type="ECO:0000313" key="3">
    <source>
        <dbReference type="EMBL" id="KAJ7636381.1"/>
    </source>
</evidence>
<evidence type="ECO:0000313" key="4">
    <source>
        <dbReference type="Proteomes" id="UP001221142"/>
    </source>
</evidence>
<reference evidence="3" key="1">
    <citation type="submission" date="2023-03" db="EMBL/GenBank/DDBJ databases">
        <title>Massive genome expansion in bonnet fungi (Mycena s.s.) driven by repeated elements and novel gene families across ecological guilds.</title>
        <authorList>
            <consortium name="Lawrence Berkeley National Laboratory"/>
            <person name="Harder C.B."/>
            <person name="Miyauchi S."/>
            <person name="Viragh M."/>
            <person name="Kuo A."/>
            <person name="Thoen E."/>
            <person name="Andreopoulos B."/>
            <person name="Lu D."/>
            <person name="Skrede I."/>
            <person name="Drula E."/>
            <person name="Henrissat B."/>
            <person name="Morin E."/>
            <person name="Kohler A."/>
            <person name="Barry K."/>
            <person name="LaButti K."/>
            <person name="Morin E."/>
            <person name="Salamov A."/>
            <person name="Lipzen A."/>
            <person name="Mereny Z."/>
            <person name="Hegedus B."/>
            <person name="Baldrian P."/>
            <person name="Stursova M."/>
            <person name="Weitz H."/>
            <person name="Taylor A."/>
            <person name="Grigoriev I.V."/>
            <person name="Nagy L.G."/>
            <person name="Martin F."/>
            <person name="Kauserud H."/>
        </authorList>
    </citation>
    <scope>NUCLEOTIDE SEQUENCE</scope>
    <source>
        <strain evidence="3">9284</strain>
    </source>
</reference>
<organism evidence="3 4">
    <name type="scientific">Roridomyces roridus</name>
    <dbReference type="NCBI Taxonomy" id="1738132"/>
    <lineage>
        <taxon>Eukaryota</taxon>
        <taxon>Fungi</taxon>
        <taxon>Dikarya</taxon>
        <taxon>Basidiomycota</taxon>
        <taxon>Agaricomycotina</taxon>
        <taxon>Agaricomycetes</taxon>
        <taxon>Agaricomycetidae</taxon>
        <taxon>Agaricales</taxon>
        <taxon>Marasmiineae</taxon>
        <taxon>Mycenaceae</taxon>
        <taxon>Roridomyces</taxon>
    </lineage>
</organism>